<evidence type="ECO:0000313" key="3">
    <source>
        <dbReference type="Proteomes" id="UP000070311"/>
    </source>
</evidence>
<feature type="region of interest" description="Disordered" evidence="1">
    <location>
        <begin position="1"/>
        <end position="54"/>
    </location>
</feature>
<dbReference type="Proteomes" id="UP000070311">
    <property type="component" value="Unassembled WGS sequence"/>
</dbReference>
<accession>A0A133VDL4</accession>
<sequence>MEVRKRARVQAGERGQVLGQAEDPATVLRERPARRPGRPLEGPPRRFVPGVQARGGVVRGPRPSVLRVGPLVKGRRLRPLQFPFFSFFLISWTLQEGKRDVM</sequence>
<proteinExistence type="predicted"/>
<dbReference type="EMBL" id="LHYD01000057">
    <property type="protein sequence ID" value="KXB04525.1"/>
    <property type="molecule type" value="Genomic_DNA"/>
</dbReference>
<comment type="caution">
    <text evidence="2">The sequence shown here is derived from an EMBL/GenBank/DDBJ whole genome shotgun (WGS) entry which is preliminary data.</text>
</comment>
<evidence type="ECO:0000256" key="1">
    <source>
        <dbReference type="SAM" id="MobiDB-lite"/>
    </source>
</evidence>
<dbReference type="AlphaFoldDB" id="A0A133VDL4"/>
<protein>
    <submittedName>
        <fullName evidence="2">Uncharacterized protein</fullName>
    </submittedName>
</protein>
<reference evidence="2 3" key="1">
    <citation type="journal article" date="2016" name="Sci. Rep.">
        <title>Metabolic traits of an uncultured archaeal lineage -MSBL1- from brine pools of the Red Sea.</title>
        <authorList>
            <person name="Mwirichia R."/>
            <person name="Alam I."/>
            <person name="Rashid M."/>
            <person name="Vinu M."/>
            <person name="Ba-Alawi W."/>
            <person name="Anthony Kamau A."/>
            <person name="Kamanda Ngugi D."/>
            <person name="Goker M."/>
            <person name="Klenk H.P."/>
            <person name="Bajic V."/>
            <person name="Stingl U."/>
        </authorList>
    </citation>
    <scope>NUCLEOTIDE SEQUENCE [LARGE SCALE GENOMIC DNA]</scope>
    <source>
        <strain evidence="2">SCGC-AAA382A13</strain>
    </source>
</reference>
<organism evidence="2 3">
    <name type="scientific">candidate division MSBL1 archaeon SCGC-AAA382A13</name>
    <dbReference type="NCBI Taxonomy" id="1698279"/>
    <lineage>
        <taxon>Archaea</taxon>
        <taxon>Methanobacteriati</taxon>
        <taxon>Methanobacteriota</taxon>
        <taxon>candidate division MSBL1</taxon>
    </lineage>
</organism>
<evidence type="ECO:0000313" key="2">
    <source>
        <dbReference type="EMBL" id="KXB04525.1"/>
    </source>
</evidence>
<keyword evidence="3" id="KW-1185">Reference proteome</keyword>
<gene>
    <name evidence="2" type="ORF">AKJ50_02305</name>
</gene>
<name>A0A133VDL4_9EURY</name>